<protein>
    <recommendedName>
        <fullName evidence="12">NADH-cytochrome b5 reductase</fullName>
        <ecNumber evidence="12">1.6.2.2</ecNumber>
    </recommendedName>
</protein>
<evidence type="ECO:0000256" key="6">
    <source>
        <dbReference type="ARBA" id="ARBA00022827"/>
    </source>
</evidence>
<dbReference type="CDD" id="cd06183">
    <property type="entry name" value="cyt_b5_reduct_like"/>
    <property type="match status" value="1"/>
</dbReference>
<dbReference type="Proteomes" id="UP000006310">
    <property type="component" value="Chromosome 10"/>
</dbReference>
<dbReference type="InterPro" id="IPR001834">
    <property type="entry name" value="CBR-like"/>
</dbReference>
<dbReference type="Pfam" id="PF00970">
    <property type="entry name" value="FAD_binding_6"/>
    <property type="match status" value="1"/>
</dbReference>
<feature type="domain" description="FAD-binding FR-type" evidence="14">
    <location>
        <begin position="63"/>
        <end position="165"/>
    </location>
</feature>
<reference evidence="16" key="2">
    <citation type="submission" date="2012-08" db="EMBL/GenBank/DDBJ databases">
        <title>Genome sequence of Kazachstania naganishii.</title>
        <authorList>
            <person name="Gordon J.L."/>
            <person name="Armisen D."/>
            <person name="Proux-Wera E."/>
            <person name="OhEigeartaigh S.S."/>
            <person name="Byrne K.P."/>
            <person name="Wolfe K.H."/>
        </authorList>
    </citation>
    <scope>NUCLEOTIDE SEQUENCE [LARGE SCALE GENOMIC DNA]</scope>
    <source>
        <strain evidence="16">ATCC MYA-139 / BCRC 22969 / CBS 8797 / CCRC 22969 / KCTC 17520 / NBRC 10181 / NCYC 3082</strain>
    </source>
</reference>
<feature type="transmembrane region" description="Helical" evidence="13">
    <location>
        <begin position="12"/>
        <end position="30"/>
    </location>
</feature>
<sequence>MSRSVNERKVYTVTLVIFLFTVLPMVWIFLEEYNRMVMGVAFVALVACAWFLYQNGTPSLTPDEWTPLEFEKKKKISQNTCMYKFKLRNPREKLNVPVGYHVSVKCIINGKEEIRHYSPVSHDAKGYIELIVKTYHTGHVSEYFSELKAGDKVLFRGPTGEYQYREQEKEMTQLGLVAGGSGITPMLQVLNEIVSKPLELSRVSLLYANETEDDILMKSELDQMVAKYPHFEVHYVLHHAPKDWEGSTGLITKNQMEKFLPSFAEDHRLLICGPQNMTEIVLGFARELGWSSGIQKSKGDSKVFVF</sequence>
<feature type="binding site" evidence="11">
    <location>
        <position position="133"/>
    </location>
    <ligand>
        <name>FAD</name>
        <dbReference type="ChEBI" id="CHEBI:57692"/>
    </ligand>
</feature>
<dbReference type="HOGENOM" id="CLU_003827_9_0_1"/>
<evidence type="ECO:0000256" key="12">
    <source>
        <dbReference type="RuleBase" id="RU361226"/>
    </source>
</evidence>
<dbReference type="InterPro" id="IPR008333">
    <property type="entry name" value="Cbr1-like_FAD-bd_dom"/>
</dbReference>
<organism evidence="15 16">
    <name type="scientific">Huiozyma naganishii (strain ATCC MYA-139 / BCRC 22969 / CBS 8797 / KCTC 17520 / NBRC 10181 / NCYC 3082 / Yp74L-3)</name>
    <name type="common">Yeast</name>
    <name type="synonym">Kazachstania naganishii</name>
    <dbReference type="NCBI Taxonomy" id="1071383"/>
    <lineage>
        <taxon>Eukaryota</taxon>
        <taxon>Fungi</taxon>
        <taxon>Dikarya</taxon>
        <taxon>Ascomycota</taxon>
        <taxon>Saccharomycotina</taxon>
        <taxon>Saccharomycetes</taxon>
        <taxon>Saccharomycetales</taxon>
        <taxon>Saccharomycetaceae</taxon>
        <taxon>Huiozyma</taxon>
    </lineage>
</organism>
<dbReference type="PROSITE" id="PS51384">
    <property type="entry name" value="FAD_FR"/>
    <property type="match status" value="1"/>
</dbReference>
<evidence type="ECO:0000256" key="7">
    <source>
        <dbReference type="ARBA" id="ARBA00022989"/>
    </source>
</evidence>
<name>J7S2L5_HUIN7</name>
<dbReference type="OMA" id="DHMAKEY"/>
<dbReference type="InterPro" id="IPR001709">
    <property type="entry name" value="Flavoprot_Pyr_Nucl_cyt_Rdtase"/>
</dbReference>
<dbReference type="FunFam" id="3.40.50.80:FF:000009">
    <property type="entry name" value="NADH-cytochrome b5 reductase"/>
    <property type="match status" value="1"/>
</dbReference>
<dbReference type="GO" id="GO:0090524">
    <property type="term" value="F:cytochrome-b5 reductase activity, acting on NADH"/>
    <property type="evidence" value="ECO:0007669"/>
    <property type="project" value="UniProtKB-EC"/>
</dbReference>
<comment type="cofactor">
    <cofactor evidence="1 11 12">
        <name>FAD</name>
        <dbReference type="ChEBI" id="CHEBI:57692"/>
    </cofactor>
</comment>
<evidence type="ECO:0000256" key="2">
    <source>
        <dbReference type="ARBA" id="ARBA00004370"/>
    </source>
</evidence>
<dbReference type="InterPro" id="IPR001433">
    <property type="entry name" value="OxRdtase_FAD/NAD-bd"/>
</dbReference>
<dbReference type="GO" id="GO:0006696">
    <property type="term" value="P:ergosterol biosynthetic process"/>
    <property type="evidence" value="ECO:0007669"/>
    <property type="project" value="TreeGrafter"/>
</dbReference>
<feature type="binding site" evidence="11">
    <location>
        <position position="115"/>
    </location>
    <ligand>
        <name>FAD</name>
        <dbReference type="ChEBI" id="CHEBI:57692"/>
    </ligand>
</feature>
<dbReference type="STRING" id="1071383.J7S2L5"/>
<evidence type="ECO:0000256" key="9">
    <source>
        <dbReference type="ARBA" id="ARBA00023027"/>
    </source>
</evidence>
<dbReference type="InterPro" id="IPR017927">
    <property type="entry name" value="FAD-bd_FR_type"/>
</dbReference>
<evidence type="ECO:0000313" key="15">
    <source>
        <dbReference type="EMBL" id="CCK72097.1"/>
    </source>
</evidence>
<keyword evidence="9 12" id="KW-0520">NAD</keyword>
<dbReference type="OrthoDB" id="432685at2759"/>
<feature type="binding site" evidence="11">
    <location>
        <position position="140"/>
    </location>
    <ligand>
        <name>FAD</name>
        <dbReference type="ChEBI" id="CHEBI:57692"/>
    </ligand>
</feature>
<comment type="subcellular location">
    <subcellularLocation>
        <location evidence="2">Membrane</location>
    </subcellularLocation>
</comment>
<keyword evidence="10 13" id="KW-0472">Membrane</keyword>
<feature type="binding site" evidence="11">
    <location>
        <position position="117"/>
    </location>
    <ligand>
        <name>FAD</name>
        <dbReference type="ChEBI" id="CHEBI:57692"/>
    </ligand>
</feature>
<evidence type="ECO:0000256" key="8">
    <source>
        <dbReference type="ARBA" id="ARBA00023002"/>
    </source>
</evidence>
<dbReference type="InterPro" id="IPR039261">
    <property type="entry name" value="FNR_nucleotide-bd"/>
</dbReference>
<dbReference type="EC" id="1.6.2.2" evidence="12"/>
<comment type="catalytic activity">
    <reaction evidence="12">
        <text>2 Fe(III)-[cytochrome b5] + NADH = 2 Fe(II)-[cytochrome b5] + NAD(+) + H(+)</text>
        <dbReference type="Rhea" id="RHEA:46680"/>
        <dbReference type="Rhea" id="RHEA-COMP:10438"/>
        <dbReference type="Rhea" id="RHEA-COMP:10439"/>
        <dbReference type="ChEBI" id="CHEBI:15378"/>
        <dbReference type="ChEBI" id="CHEBI:29033"/>
        <dbReference type="ChEBI" id="CHEBI:29034"/>
        <dbReference type="ChEBI" id="CHEBI:57540"/>
        <dbReference type="ChEBI" id="CHEBI:57945"/>
        <dbReference type="EC" id="1.6.2.2"/>
    </reaction>
</comment>
<evidence type="ECO:0000313" key="16">
    <source>
        <dbReference type="Proteomes" id="UP000006310"/>
    </source>
</evidence>
<dbReference type="Gene3D" id="3.40.50.80">
    <property type="entry name" value="Nucleotide-binding domain of ferredoxin-NADP reductase (FNR) module"/>
    <property type="match status" value="1"/>
</dbReference>
<dbReference type="GO" id="GO:0016020">
    <property type="term" value="C:membrane"/>
    <property type="evidence" value="ECO:0007669"/>
    <property type="project" value="UniProtKB-SubCell"/>
</dbReference>
<keyword evidence="7 13" id="KW-1133">Transmembrane helix</keyword>
<gene>
    <name evidence="15" type="primary">KNAG0J00140</name>
    <name evidence="15" type="ordered locus">KNAG_0J00140</name>
</gene>
<keyword evidence="4 11" id="KW-0285">Flavoprotein</keyword>
<evidence type="ECO:0000256" key="4">
    <source>
        <dbReference type="ARBA" id="ARBA00022630"/>
    </source>
</evidence>
<comment type="similarity">
    <text evidence="3 12">Belongs to the flavoprotein pyridine nucleotide cytochrome reductase family.</text>
</comment>
<dbReference type="SUPFAM" id="SSF63380">
    <property type="entry name" value="Riboflavin synthase domain-like"/>
    <property type="match status" value="1"/>
</dbReference>
<dbReference type="Gene3D" id="2.40.30.10">
    <property type="entry name" value="Translation factors"/>
    <property type="match status" value="1"/>
</dbReference>
<accession>J7S2L5</accession>
<feature type="binding site" evidence="11">
    <location>
        <position position="184"/>
    </location>
    <ligand>
        <name>FAD</name>
        <dbReference type="ChEBI" id="CHEBI:57692"/>
    </ligand>
</feature>
<dbReference type="SUPFAM" id="SSF52343">
    <property type="entry name" value="Ferredoxin reductase-like, C-terminal NADP-linked domain"/>
    <property type="match status" value="1"/>
</dbReference>
<dbReference type="Pfam" id="PF00175">
    <property type="entry name" value="NAD_binding_1"/>
    <property type="match status" value="1"/>
</dbReference>
<evidence type="ECO:0000256" key="5">
    <source>
        <dbReference type="ARBA" id="ARBA00022692"/>
    </source>
</evidence>
<dbReference type="GeneID" id="34527852"/>
<dbReference type="EMBL" id="HE978323">
    <property type="protein sequence ID" value="CCK72097.1"/>
    <property type="molecule type" value="Genomic_DNA"/>
</dbReference>
<evidence type="ECO:0000256" key="13">
    <source>
        <dbReference type="SAM" id="Phobius"/>
    </source>
</evidence>
<keyword evidence="6 11" id="KW-0274">FAD</keyword>
<dbReference type="AlphaFoldDB" id="J7S2L5"/>
<keyword evidence="16" id="KW-1185">Reference proteome</keyword>
<dbReference type="PANTHER" id="PTHR19370:SF143">
    <property type="entry name" value="PLASMA MEMBRANE-ASSOCIATED COENZYME Q6 REDUCTASE PGA3"/>
    <property type="match status" value="1"/>
</dbReference>
<evidence type="ECO:0000256" key="1">
    <source>
        <dbReference type="ARBA" id="ARBA00001974"/>
    </source>
</evidence>
<feature type="binding site" evidence="11">
    <location>
        <position position="131"/>
    </location>
    <ligand>
        <name>FAD</name>
        <dbReference type="ChEBI" id="CHEBI:57692"/>
    </ligand>
</feature>
<evidence type="ECO:0000256" key="11">
    <source>
        <dbReference type="PIRSR" id="PIRSR601834-1"/>
    </source>
</evidence>
<dbReference type="PRINTS" id="PR00406">
    <property type="entry name" value="CYTB5RDTASE"/>
</dbReference>
<dbReference type="PRINTS" id="PR00371">
    <property type="entry name" value="FPNCR"/>
</dbReference>
<feature type="binding site" evidence="11">
    <location>
        <position position="141"/>
    </location>
    <ligand>
        <name>FAD</name>
        <dbReference type="ChEBI" id="CHEBI:57692"/>
    </ligand>
</feature>
<dbReference type="KEGG" id="kng:KNAG_0J00140"/>
<keyword evidence="8 12" id="KW-0560">Oxidoreductase</keyword>
<evidence type="ECO:0000259" key="14">
    <source>
        <dbReference type="PROSITE" id="PS51384"/>
    </source>
</evidence>
<feature type="transmembrane region" description="Helical" evidence="13">
    <location>
        <begin position="36"/>
        <end position="53"/>
    </location>
</feature>
<reference evidence="15 16" key="1">
    <citation type="journal article" date="2011" name="Proc. Natl. Acad. Sci. U.S.A.">
        <title>Evolutionary erosion of yeast sex chromosomes by mating-type switching accidents.</title>
        <authorList>
            <person name="Gordon J.L."/>
            <person name="Armisen D."/>
            <person name="Proux-Wera E."/>
            <person name="Oheigeartaigh S.S."/>
            <person name="Byrne K.P."/>
            <person name="Wolfe K.H."/>
        </authorList>
    </citation>
    <scope>NUCLEOTIDE SEQUENCE [LARGE SCALE GENOMIC DNA]</scope>
    <source>
        <strain evidence="16">ATCC MYA-139 / BCRC 22969 / CBS 8797 / CCRC 22969 / KCTC 17520 / NBRC 10181 / NCYC 3082</strain>
    </source>
</reference>
<keyword evidence="5 13" id="KW-0812">Transmembrane</keyword>
<dbReference type="eggNOG" id="KOG0534">
    <property type="taxonomic scope" value="Eukaryota"/>
</dbReference>
<evidence type="ECO:0000256" key="10">
    <source>
        <dbReference type="ARBA" id="ARBA00023136"/>
    </source>
</evidence>
<evidence type="ECO:0000256" key="3">
    <source>
        <dbReference type="ARBA" id="ARBA00006105"/>
    </source>
</evidence>
<dbReference type="RefSeq" id="XP_022466342.1">
    <property type="nucleotide sequence ID" value="XM_022610002.1"/>
</dbReference>
<proteinExistence type="inferred from homology"/>
<dbReference type="InterPro" id="IPR017938">
    <property type="entry name" value="Riboflavin_synthase-like_b-brl"/>
</dbReference>
<dbReference type="PANTHER" id="PTHR19370">
    <property type="entry name" value="NADH-CYTOCHROME B5 REDUCTASE"/>
    <property type="match status" value="1"/>
</dbReference>